<organism evidence="1">
    <name type="scientific">Anguilla anguilla</name>
    <name type="common">European freshwater eel</name>
    <name type="synonym">Muraena anguilla</name>
    <dbReference type="NCBI Taxonomy" id="7936"/>
    <lineage>
        <taxon>Eukaryota</taxon>
        <taxon>Metazoa</taxon>
        <taxon>Chordata</taxon>
        <taxon>Craniata</taxon>
        <taxon>Vertebrata</taxon>
        <taxon>Euteleostomi</taxon>
        <taxon>Actinopterygii</taxon>
        <taxon>Neopterygii</taxon>
        <taxon>Teleostei</taxon>
        <taxon>Anguilliformes</taxon>
        <taxon>Anguillidae</taxon>
        <taxon>Anguilla</taxon>
    </lineage>
</organism>
<name>A0A0E9V6L6_ANGAN</name>
<accession>A0A0E9V6L6</accession>
<protein>
    <submittedName>
        <fullName evidence="1">Uncharacterized protein</fullName>
    </submittedName>
</protein>
<proteinExistence type="predicted"/>
<reference evidence="1" key="2">
    <citation type="journal article" date="2015" name="Fish Shellfish Immunol.">
        <title>Early steps in the European eel (Anguilla anguilla)-Vibrio vulnificus interaction in the gills: Role of the RtxA13 toxin.</title>
        <authorList>
            <person name="Callol A."/>
            <person name="Pajuelo D."/>
            <person name="Ebbesson L."/>
            <person name="Teles M."/>
            <person name="MacKenzie S."/>
            <person name="Amaro C."/>
        </authorList>
    </citation>
    <scope>NUCLEOTIDE SEQUENCE</scope>
</reference>
<dbReference type="EMBL" id="GBXM01034843">
    <property type="protein sequence ID" value="JAH73734.1"/>
    <property type="molecule type" value="Transcribed_RNA"/>
</dbReference>
<sequence length="15" mass="1868">MTQLTEELRRQFKST</sequence>
<evidence type="ECO:0000313" key="1">
    <source>
        <dbReference type="EMBL" id="JAH73734.1"/>
    </source>
</evidence>
<reference evidence="1" key="1">
    <citation type="submission" date="2014-11" db="EMBL/GenBank/DDBJ databases">
        <authorList>
            <person name="Amaro Gonzalez C."/>
        </authorList>
    </citation>
    <scope>NUCLEOTIDE SEQUENCE</scope>
</reference>